<keyword evidence="3" id="KW-0378">Hydrolase</keyword>
<gene>
    <name evidence="3" type="ORF">R4Z09_21865</name>
</gene>
<sequence>MNMQEVVNNVPDYQVFLTVDEMDRSTRELAREFPSIVTVFEAGTSRKGHSILCMKIGDGPKNALCFACPHPNEPIGAMTMEYFSRALAENDQLREELGFTWYIIKCIDPDGVRLNEQWFKGPFNLYNYTKNYYRPIGYEQVEWTFPIDYKELHFHNPLPETEALMKIIDETKPEFMYSLHNAGFGGAYWYLSHDLPQLYDRLRNSALKQEIPLSLGEPEEPFITKLSPAVFKSMSIKDAYDFTEKYTGAAPDIKNGTSSSDYAMSQGDCVTLLAELPYFYDPRIQDMSEGEITRREAILQNVEMNKAHFSALKKMLTEVRPYISLSNPFVKLVDEVIQFVLEGSEAKIQWANSQPEFEQPAKISEIFDNLQTAKFYNGLYLGLSVRTIEYEIERLQLEEANNTAVIAKLQHTLEKGSKQLKDYCEQLENELNYSVIPIQKLVRIQIESGLIVASHISKKQRDGSLASKIFE</sequence>
<dbReference type="SUPFAM" id="SSF53187">
    <property type="entry name" value="Zn-dependent exopeptidases"/>
    <property type="match status" value="1"/>
</dbReference>
<dbReference type="EMBL" id="CP137640">
    <property type="protein sequence ID" value="WVX79911.1"/>
    <property type="molecule type" value="Genomic_DNA"/>
</dbReference>
<keyword evidence="3" id="KW-0645">Protease</keyword>
<proteinExistence type="inferred from homology"/>
<evidence type="ECO:0000256" key="1">
    <source>
        <dbReference type="PROSITE-ProRule" id="PRU01379"/>
    </source>
</evidence>
<feature type="domain" description="Peptidase M14" evidence="2">
    <location>
        <begin position="12"/>
        <end position="304"/>
    </location>
</feature>
<dbReference type="Proteomes" id="UP001357223">
    <property type="component" value="Chromosome"/>
</dbReference>
<dbReference type="GO" id="GO:0004180">
    <property type="term" value="F:carboxypeptidase activity"/>
    <property type="evidence" value="ECO:0007669"/>
    <property type="project" value="UniProtKB-KW"/>
</dbReference>
<feature type="active site" description="Proton donor/acceptor" evidence="1">
    <location>
        <position position="275"/>
    </location>
</feature>
<dbReference type="PROSITE" id="PS52035">
    <property type="entry name" value="PEPTIDASE_M14"/>
    <property type="match status" value="1"/>
</dbReference>
<dbReference type="Pfam" id="PF00246">
    <property type="entry name" value="Peptidase_M14"/>
    <property type="match status" value="1"/>
</dbReference>
<evidence type="ECO:0000313" key="3">
    <source>
        <dbReference type="EMBL" id="WVX79911.1"/>
    </source>
</evidence>
<dbReference type="Gene3D" id="3.40.630.10">
    <property type="entry name" value="Zn peptidases"/>
    <property type="match status" value="1"/>
</dbReference>
<reference evidence="3 4" key="1">
    <citation type="submission" date="2023-10" db="EMBL/GenBank/DDBJ databases">
        <title>Niallia locisalis sp.nov. isolated from a salt pond sample.</title>
        <authorList>
            <person name="Li X.-J."/>
            <person name="Dong L."/>
        </authorList>
    </citation>
    <scope>NUCLEOTIDE SEQUENCE [LARGE SCALE GENOMIC DNA]</scope>
    <source>
        <strain evidence="3 4">DSM 29761</strain>
    </source>
</reference>
<organism evidence="3 4">
    <name type="scientific">Niallia oryzisoli</name>
    <dbReference type="NCBI Taxonomy" id="1737571"/>
    <lineage>
        <taxon>Bacteria</taxon>
        <taxon>Bacillati</taxon>
        <taxon>Bacillota</taxon>
        <taxon>Bacilli</taxon>
        <taxon>Bacillales</taxon>
        <taxon>Bacillaceae</taxon>
        <taxon>Niallia</taxon>
    </lineage>
</organism>
<evidence type="ECO:0000313" key="4">
    <source>
        <dbReference type="Proteomes" id="UP001357223"/>
    </source>
</evidence>
<keyword evidence="3" id="KW-0121">Carboxypeptidase</keyword>
<protein>
    <submittedName>
        <fullName evidence="3">M14 family zinc carboxypeptidase</fullName>
    </submittedName>
</protein>
<name>A0ABZ2CC96_9BACI</name>
<keyword evidence="4" id="KW-1185">Reference proteome</keyword>
<dbReference type="RefSeq" id="WP_338448842.1">
    <property type="nucleotide sequence ID" value="NZ_CP137640.1"/>
</dbReference>
<comment type="similarity">
    <text evidence="1">Belongs to the peptidase M14 family.</text>
</comment>
<accession>A0ABZ2CC96</accession>
<dbReference type="InterPro" id="IPR000834">
    <property type="entry name" value="Peptidase_M14"/>
</dbReference>
<evidence type="ECO:0000259" key="2">
    <source>
        <dbReference type="PROSITE" id="PS52035"/>
    </source>
</evidence>